<proteinExistence type="predicted"/>
<reference evidence="3" key="1">
    <citation type="journal article" date="2020" name="Nature">
        <title>Giant virus diversity and host interactions through global metagenomics.</title>
        <authorList>
            <person name="Schulz F."/>
            <person name="Roux S."/>
            <person name="Paez-Espino D."/>
            <person name="Jungbluth S."/>
            <person name="Walsh D.A."/>
            <person name="Denef V.J."/>
            <person name="McMahon K.D."/>
            <person name="Konstantinidis K.T."/>
            <person name="Eloe-Fadrosh E.A."/>
            <person name="Kyrpides N.C."/>
            <person name="Woyke T."/>
        </authorList>
    </citation>
    <scope>NUCLEOTIDE SEQUENCE</scope>
    <source>
        <strain evidence="3">GVMAG-M-3300025874-2</strain>
    </source>
</reference>
<evidence type="ECO:0000256" key="2">
    <source>
        <dbReference type="SAM" id="Phobius"/>
    </source>
</evidence>
<feature type="transmembrane region" description="Helical" evidence="2">
    <location>
        <begin position="500"/>
        <end position="521"/>
    </location>
</feature>
<feature type="transmembrane region" description="Helical" evidence="2">
    <location>
        <begin position="571"/>
        <end position="591"/>
    </location>
</feature>
<feature type="transmembrane region" description="Helical" evidence="2">
    <location>
        <begin position="290"/>
        <end position="312"/>
    </location>
</feature>
<accession>A0A6C0J7I6</accession>
<sequence>MSNDKEVCEPPPLTSDQRNPFKTSESKKTDNCPMTNFQSLIDNKDTLWHHFSKGPKHIEDCCPDGVSSSNLSKCLEDKCGFVSDQSLCRSVVEGVDFNSTQTIDEQIKEKLTGISSQNKDEIYRAVIEQLMCNNAIYSLDKINTSSKKCDKATNKLVTPEDKSLQKCIDEYEKTPDAEKLKTCVDGLTDKTSTTDDKPSTNYYQKDINWTNGINTAIALLVILIIVFMSLFNNKKIKGTTLIIISIIIGIIILGGATSINFWSSSFLENFNIIEHNDNKGVSDGINARQFWIFFAAAILFLCIWTIVTWVGGGKTINNIYIFICSVIMIVLLPKTLLSFSILNLVLYYVTRTSQLLKNISTFIIKSGVFILLYSIGKLILNMFMKQNLNKQQHSFLVTENILYIIIIGYLLSFIFSGKSILSLIKRLLSSTPSTSSSTKSLIFSIFLGGLLSLVIGALSSLGGFTSIFNSLTNGNFFKNKCMIDSKHCDINCDNKKKLKLFGFGFIPMLIILSILAVLLFRNCYSNTGLLIGLIAVTVLLTVVMTSLMIFWPSNEDNKDKNKSSSYSTIEILAIVIVIVLSLGINILSSIFNLSPSSSESKNLFSITNNTKSNTLSNFITNYIFFLLPHLDYINTKDTNTGTTSETEPISIGRKISAILKSLNPASRRSKNKNRMSGISNLFSSHLSNKISESSSEIMSAKS</sequence>
<dbReference type="AlphaFoldDB" id="A0A6C0J7I6"/>
<evidence type="ECO:0000313" key="3">
    <source>
        <dbReference type="EMBL" id="QHU01622.1"/>
    </source>
</evidence>
<keyword evidence="2" id="KW-0472">Membrane</keyword>
<feature type="transmembrane region" description="Helical" evidence="2">
    <location>
        <begin position="362"/>
        <end position="380"/>
    </location>
</feature>
<evidence type="ECO:0000256" key="1">
    <source>
        <dbReference type="SAM" id="MobiDB-lite"/>
    </source>
</evidence>
<dbReference type="EMBL" id="MN740346">
    <property type="protein sequence ID" value="QHU01622.1"/>
    <property type="molecule type" value="Genomic_DNA"/>
</dbReference>
<feature type="compositionally biased region" description="Polar residues" evidence="1">
    <location>
        <begin position="14"/>
        <end position="23"/>
    </location>
</feature>
<protein>
    <submittedName>
        <fullName evidence="3">Uncharacterized protein</fullName>
    </submittedName>
</protein>
<feature type="transmembrane region" description="Helical" evidence="2">
    <location>
        <begin position="441"/>
        <end position="468"/>
    </location>
</feature>
<keyword evidence="2" id="KW-1133">Transmembrane helix</keyword>
<feature type="transmembrane region" description="Helical" evidence="2">
    <location>
        <begin position="319"/>
        <end position="342"/>
    </location>
</feature>
<feature type="region of interest" description="Disordered" evidence="1">
    <location>
        <begin position="1"/>
        <end position="30"/>
    </location>
</feature>
<keyword evidence="2" id="KW-0812">Transmembrane</keyword>
<feature type="transmembrane region" description="Helical" evidence="2">
    <location>
        <begin position="209"/>
        <end position="231"/>
    </location>
</feature>
<feature type="transmembrane region" description="Helical" evidence="2">
    <location>
        <begin position="527"/>
        <end position="551"/>
    </location>
</feature>
<feature type="transmembrane region" description="Helical" evidence="2">
    <location>
        <begin position="238"/>
        <end position="262"/>
    </location>
</feature>
<name>A0A6C0J7I6_9ZZZZ</name>
<feature type="transmembrane region" description="Helical" evidence="2">
    <location>
        <begin position="401"/>
        <end position="421"/>
    </location>
</feature>
<organism evidence="3">
    <name type="scientific">viral metagenome</name>
    <dbReference type="NCBI Taxonomy" id="1070528"/>
    <lineage>
        <taxon>unclassified sequences</taxon>
        <taxon>metagenomes</taxon>
        <taxon>organismal metagenomes</taxon>
    </lineage>
</organism>